<keyword evidence="6" id="KW-0472">Membrane</keyword>
<dbReference type="InterPro" id="IPR017946">
    <property type="entry name" value="PLC-like_Pdiesterase_TIM-brl"/>
</dbReference>
<evidence type="ECO:0000256" key="6">
    <source>
        <dbReference type="ARBA" id="ARBA00023136"/>
    </source>
</evidence>
<feature type="domain" description="GP-PDE" evidence="8">
    <location>
        <begin position="111"/>
        <end position="153"/>
    </location>
</feature>
<sequence>VLGFLLCWEGIKLHLHWCHKKSGILFLSPDSDSASDSDMLVFFLAFMHLLERQMAHHWALTKGVCSLPTPEQHICDGSPFLACGLLLDSFGRRSDIASDEQIPNQIGDVDSQDSGLRARCPCLPQLGPENTMMSFEKAVEHGAFGLESDVHIR</sequence>
<accession>A0A5N4DL26</accession>
<dbReference type="SUPFAM" id="SSF51695">
    <property type="entry name" value="PLC-like phosphodiesterases"/>
    <property type="match status" value="1"/>
</dbReference>
<keyword evidence="7" id="KW-0325">Glycoprotein</keyword>
<feature type="non-terminal residue" evidence="9">
    <location>
        <position position="1"/>
    </location>
</feature>
<evidence type="ECO:0000313" key="10">
    <source>
        <dbReference type="Proteomes" id="UP000299084"/>
    </source>
</evidence>
<protein>
    <submittedName>
        <fullName evidence="9">Glycerophosphodiester phosphodiesterase domain-containing protein 4</fullName>
    </submittedName>
</protein>
<gene>
    <name evidence="9" type="ORF">Cadr_000015290</name>
</gene>
<evidence type="ECO:0000313" key="9">
    <source>
        <dbReference type="EMBL" id="KAB1271776.1"/>
    </source>
</evidence>
<dbReference type="GO" id="GO:0006629">
    <property type="term" value="P:lipid metabolic process"/>
    <property type="evidence" value="ECO:0007669"/>
    <property type="project" value="InterPro"/>
</dbReference>
<evidence type="ECO:0000256" key="4">
    <source>
        <dbReference type="ARBA" id="ARBA00022801"/>
    </source>
</evidence>
<dbReference type="EMBL" id="JWIN03000010">
    <property type="protein sequence ID" value="KAB1271776.1"/>
    <property type="molecule type" value="Genomic_DNA"/>
</dbReference>
<dbReference type="AlphaFoldDB" id="A0A5N4DL26"/>
<comment type="caution">
    <text evidence="9">The sequence shown here is derived from an EMBL/GenBank/DDBJ whole genome shotgun (WGS) entry which is preliminary data.</text>
</comment>
<evidence type="ECO:0000256" key="3">
    <source>
        <dbReference type="ARBA" id="ARBA00022692"/>
    </source>
</evidence>
<proteinExistence type="inferred from homology"/>
<dbReference type="PANTHER" id="PTHR23344">
    <property type="entry name" value="GLYCEROPHOSPHORYL DIESTER PHOSPHODIESTERASE"/>
    <property type="match status" value="1"/>
</dbReference>
<dbReference type="GO" id="GO:0016020">
    <property type="term" value="C:membrane"/>
    <property type="evidence" value="ECO:0007669"/>
    <property type="project" value="UniProtKB-SubCell"/>
</dbReference>
<organism evidence="9 10">
    <name type="scientific">Camelus dromedarius</name>
    <name type="common">Dromedary</name>
    <name type="synonym">Arabian camel</name>
    <dbReference type="NCBI Taxonomy" id="9838"/>
    <lineage>
        <taxon>Eukaryota</taxon>
        <taxon>Metazoa</taxon>
        <taxon>Chordata</taxon>
        <taxon>Craniata</taxon>
        <taxon>Vertebrata</taxon>
        <taxon>Euteleostomi</taxon>
        <taxon>Mammalia</taxon>
        <taxon>Eutheria</taxon>
        <taxon>Laurasiatheria</taxon>
        <taxon>Artiodactyla</taxon>
        <taxon>Tylopoda</taxon>
        <taxon>Camelidae</taxon>
        <taxon>Camelus</taxon>
    </lineage>
</organism>
<keyword evidence="10" id="KW-1185">Reference proteome</keyword>
<dbReference type="Gene3D" id="3.20.20.190">
    <property type="entry name" value="Phosphatidylinositol (PI) phosphodiesterase"/>
    <property type="match status" value="1"/>
</dbReference>
<evidence type="ECO:0000256" key="1">
    <source>
        <dbReference type="ARBA" id="ARBA00004141"/>
    </source>
</evidence>
<name>A0A5N4DL26_CAMDR</name>
<evidence type="ECO:0000259" key="8">
    <source>
        <dbReference type="PROSITE" id="PS51704"/>
    </source>
</evidence>
<dbReference type="PROSITE" id="PS51704">
    <property type="entry name" value="GP_PDE"/>
    <property type="match status" value="1"/>
</dbReference>
<evidence type="ECO:0000256" key="2">
    <source>
        <dbReference type="ARBA" id="ARBA00007277"/>
    </source>
</evidence>
<evidence type="ECO:0000256" key="7">
    <source>
        <dbReference type="ARBA" id="ARBA00023180"/>
    </source>
</evidence>
<dbReference type="GO" id="GO:0008889">
    <property type="term" value="F:glycerophosphodiester phosphodiesterase activity"/>
    <property type="evidence" value="ECO:0007669"/>
    <property type="project" value="TreeGrafter"/>
</dbReference>
<dbReference type="Proteomes" id="UP000299084">
    <property type="component" value="Unassembled WGS sequence"/>
</dbReference>
<comment type="similarity">
    <text evidence="2">Belongs to the glycerophosphoryl diester phosphodiesterase family.</text>
</comment>
<comment type="subcellular location">
    <subcellularLocation>
        <location evidence="1">Membrane</location>
        <topology evidence="1">Multi-pass membrane protein</topology>
    </subcellularLocation>
</comment>
<dbReference type="InterPro" id="IPR030395">
    <property type="entry name" value="GP_PDE_dom"/>
</dbReference>
<keyword evidence="3" id="KW-0812">Transmembrane</keyword>
<dbReference type="PANTHER" id="PTHR23344:SF13">
    <property type="entry name" value="GLYCEROPHOSPHODIESTER PHOSPHODIESTERASE DOMAIN-CONTAINING PROTEIN 4"/>
    <property type="match status" value="1"/>
</dbReference>
<reference evidence="9 10" key="1">
    <citation type="journal article" date="2019" name="Mol. Ecol. Resour.">
        <title>Improving Illumina assemblies with Hi-C and long reads: an example with the North African dromedary.</title>
        <authorList>
            <person name="Elbers J.P."/>
            <person name="Rogers M.F."/>
            <person name="Perelman P.L."/>
            <person name="Proskuryakova A.A."/>
            <person name="Serdyukova N.A."/>
            <person name="Johnson W.E."/>
            <person name="Horin P."/>
            <person name="Corander J."/>
            <person name="Murphy D."/>
            <person name="Burger P.A."/>
        </authorList>
    </citation>
    <scope>NUCLEOTIDE SEQUENCE [LARGE SCALE GENOMIC DNA]</scope>
    <source>
        <strain evidence="9">Drom800</strain>
        <tissue evidence="9">Blood</tissue>
    </source>
</reference>
<keyword evidence="4" id="KW-0378">Hydrolase</keyword>
<keyword evidence="5" id="KW-1133">Transmembrane helix</keyword>
<evidence type="ECO:0000256" key="5">
    <source>
        <dbReference type="ARBA" id="ARBA00022989"/>
    </source>
</evidence>